<feature type="non-terminal residue" evidence="3">
    <location>
        <position position="1"/>
    </location>
</feature>
<name>A0A382MJF0_9ZZZZ</name>
<protein>
    <recommendedName>
        <fullName evidence="2">Response regulatory domain-containing protein</fullName>
    </recommendedName>
</protein>
<reference evidence="3" key="1">
    <citation type="submission" date="2018-05" db="EMBL/GenBank/DDBJ databases">
        <authorList>
            <person name="Lanie J.A."/>
            <person name="Ng W.-L."/>
            <person name="Kazmierczak K.M."/>
            <person name="Andrzejewski T.M."/>
            <person name="Davidsen T.M."/>
            <person name="Wayne K.J."/>
            <person name="Tettelin H."/>
            <person name="Glass J.I."/>
            <person name="Rusch D."/>
            <person name="Podicherti R."/>
            <person name="Tsui H.-C.T."/>
            <person name="Winkler M.E."/>
        </authorList>
    </citation>
    <scope>NUCLEOTIDE SEQUENCE</scope>
</reference>
<dbReference type="AlphaFoldDB" id="A0A382MJF0"/>
<accession>A0A382MJF0</accession>
<dbReference type="CDD" id="cd17574">
    <property type="entry name" value="REC_OmpR"/>
    <property type="match status" value="1"/>
</dbReference>
<dbReference type="SUPFAM" id="SSF52172">
    <property type="entry name" value="CheY-like"/>
    <property type="match status" value="1"/>
</dbReference>
<evidence type="ECO:0000259" key="2">
    <source>
        <dbReference type="PROSITE" id="PS50110"/>
    </source>
</evidence>
<dbReference type="PANTHER" id="PTHR44591:SF3">
    <property type="entry name" value="RESPONSE REGULATORY DOMAIN-CONTAINING PROTEIN"/>
    <property type="match status" value="1"/>
</dbReference>
<evidence type="ECO:0000313" key="3">
    <source>
        <dbReference type="EMBL" id="SVC48245.1"/>
    </source>
</evidence>
<feature type="non-terminal residue" evidence="3">
    <location>
        <position position="310"/>
    </location>
</feature>
<dbReference type="Pfam" id="PF08665">
    <property type="entry name" value="PglZ"/>
    <property type="match status" value="1"/>
</dbReference>
<dbReference type="PANTHER" id="PTHR44591">
    <property type="entry name" value="STRESS RESPONSE REGULATOR PROTEIN 1"/>
    <property type="match status" value="1"/>
</dbReference>
<dbReference type="PROSITE" id="PS50110">
    <property type="entry name" value="RESPONSE_REGULATORY"/>
    <property type="match status" value="1"/>
</dbReference>
<sequence>VDDEIDMLKPHILYLEKKGYQVTPVNTGEDAIHFCDKQHVDLVLLDEMMTGLDGLTTLKKIKEKHSSLPIIMITKNEEEWLMEEAIAAQITNYLTKPVNPSQILIACKNVLESRKIQSDRVAKDYLQSFQKISERIENADCIENWYTITDNLADWSVKFDNLGDQGLGQLLEEQWREANQQFTRFIELNYENWLRSKEKPIMSPDIISSYLQKNIQNDEKVVLIIMDCLRADHMKAMTNQLAQIFHINLDYYLSILPTATPYSRNAIFSGYFPNKLQKEYSDIWLDMWEDENSMNRFEDQFLRDQITRLG</sequence>
<evidence type="ECO:0000256" key="1">
    <source>
        <dbReference type="ARBA" id="ARBA00022553"/>
    </source>
</evidence>
<dbReference type="SMART" id="SM00448">
    <property type="entry name" value="REC"/>
    <property type="match status" value="1"/>
</dbReference>
<gene>
    <name evidence="3" type="ORF">METZ01_LOCUS301099</name>
</gene>
<dbReference type="Gene3D" id="3.40.50.2300">
    <property type="match status" value="1"/>
</dbReference>
<dbReference type="InterPro" id="IPR050595">
    <property type="entry name" value="Bact_response_regulator"/>
</dbReference>
<dbReference type="InterPro" id="IPR001789">
    <property type="entry name" value="Sig_transdc_resp-reg_receiver"/>
</dbReference>
<dbReference type="InterPro" id="IPR011006">
    <property type="entry name" value="CheY-like_superfamily"/>
</dbReference>
<organism evidence="3">
    <name type="scientific">marine metagenome</name>
    <dbReference type="NCBI Taxonomy" id="408172"/>
    <lineage>
        <taxon>unclassified sequences</taxon>
        <taxon>metagenomes</taxon>
        <taxon>ecological metagenomes</taxon>
    </lineage>
</organism>
<dbReference type="GO" id="GO:0000160">
    <property type="term" value="P:phosphorelay signal transduction system"/>
    <property type="evidence" value="ECO:0007669"/>
    <property type="project" value="InterPro"/>
</dbReference>
<dbReference type="Pfam" id="PF00072">
    <property type="entry name" value="Response_reg"/>
    <property type="match status" value="1"/>
</dbReference>
<proteinExistence type="predicted"/>
<dbReference type="EMBL" id="UINC01093653">
    <property type="protein sequence ID" value="SVC48245.1"/>
    <property type="molecule type" value="Genomic_DNA"/>
</dbReference>
<keyword evidence="1" id="KW-0597">Phosphoprotein</keyword>
<feature type="domain" description="Response regulatory" evidence="2">
    <location>
        <begin position="1"/>
        <end position="111"/>
    </location>
</feature>